<keyword evidence="2" id="KW-0805">Transcription regulation</keyword>
<dbReference type="FunFam" id="2.20.25.80:FF:000003">
    <property type="entry name" value="WRKY transcription factor 57"/>
    <property type="match status" value="1"/>
</dbReference>
<keyword evidence="4" id="KW-0804">Transcription</keyword>
<reference evidence="8 9" key="1">
    <citation type="journal article" date="2023" name="Hortic Res">
        <title>Pangenome of water caltrop reveals structural variations and asymmetric subgenome divergence after allopolyploidization.</title>
        <authorList>
            <person name="Zhang X."/>
            <person name="Chen Y."/>
            <person name="Wang L."/>
            <person name="Yuan Y."/>
            <person name="Fang M."/>
            <person name="Shi L."/>
            <person name="Lu R."/>
            <person name="Comes H.P."/>
            <person name="Ma Y."/>
            <person name="Chen Y."/>
            <person name="Huang G."/>
            <person name="Zhou Y."/>
            <person name="Zheng Z."/>
            <person name="Qiu Y."/>
        </authorList>
    </citation>
    <scope>NUCLEOTIDE SEQUENCE [LARGE SCALE GENOMIC DNA]</scope>
    <source>
        <strain evidence="8">F231</strain>
    </source>
</reference>
<evidence type="ECO:0000259" key="7">
    <source>
        <dbReference type="PROSITE" id="PS50811"/>
    </source>
</evidence>
<dbReference type="Gene3D" id="2.20.25.80">
    <property type="entry name" value="WRKY domain"/>
    <property type="match status" value="1"/>
</dbReference>
<dbReference type="Pfam" id="PF03106">
    <property type="entry name" value="WRKY"/>
    <property type="match status" value="1"/>
</dbReference>
<dbReference type="GO" id="GO:0003700">
    <property type="term" value="F:DNA-binding transcription factor activity"/>
    <property type="evidence" value="ECO:0007669"/>
    <property type="project" value="InterPro"/>
</dbReference>
<dbReference type="PROSITE" id="PS50811">
    <property type="entry name" value="WRKY"/>
    <property type="match status" value="1"/>
</dbReference>
<evidence type="ECO:0000313" key="9">
    <source>
        <dbReference type="Proteomes" id="UP001346149"/>
    </source>
</evidence>
<comment type="caution">
    <text evidence="8">The sequence shown here is derived from an EMBL/GenBank/DDBJ whole genome shotgun (WGS) entry which is preliminary data.</text>
</comment>
<dbReference type="InterPro" id="IPR044810">
    <property type="entry name" value="WRKY_plant"/>
</dbReference>
<evidence type="ECO:0000256" key="6">
    <source>
        <dbReference type="SAM" id="MobiDB-lite"/>
    </source>
</evidence>
<dbReference type="SUPFAM" id="SSF118290">
    <property type="entry name" value="WRKY DNA-binding domain"/>
    <property type="match status" value="1"/>
</dbReference>
<name>A0AAN7LHT8_TRANT</name>
<feature type="region of interest" description="Disordered" evidence="6">
    <location>
        <begin position="251"/>
        <end position="327"/>
    </location>
</feature>
<feature type="domain" description="WRKY" evidence="7">
    <location>
        <begin position="202"/>
        <end position="267"/>
    </location>
</feature>
<organism evidence="8 9">
    <name type="scientific">Trapa natans</name>
    <name type="common">Water chestnut</name>
    <dbReference type="NCBI Taxonomy" id="22666"/>
    <lineage>
        <taxon>Eukaryota</taxon>
        <taxon>Viridiplantae</taxon>
        <taxon>Streptophyta</taxon>
        <taxon>Embryophyta</taxon>
        <taxon>Tracheophyta</taxon>
        <taxon>Spermatophyta</taxon>
        <taxon>Magnoliopsida</taxon>
        <taxon>eudicotyledons</taxon>
        <taxon>Gunneridae</taxon>
        <taxon>Pentapetalae</taxon>
        <taxon>rosids</taxon>
        <taxon>malvids</taxon>
        <taxon>Myrtales</taxon>
        <taxon>Lythraceae</taxon>
        <taxon>Trapa</taxon>
    </lineage>
</organism>
<dbReference type="InterPro" id="IPR036576">
    <property type="entry name" value="WRKY_dom_sf"/>
</dbReference>
<dbReference type="InterPro" id="IPR003657">
    <property type="entry name" value="WRKY_dom"/>
</dbReference>
<accession>A0AAN7LHT8</accession>
<protein>
    <recommendedName>
        <fullName evidence="7">WRKY domain-containing protein</fullName>
    </recommendedName>
</protein>
<evidence type="ECO:0000313" key="8">
    <source>
        <dbReference type="EMBL" id="KAK4786987.1"/>
    </source>
</evidence>
<evidence type="ECO:0000256" key="4">
    <source>
        <dbReference type="ARBA" id="ARBA00023163"/>
    </source>
</evidence>
<comment type="subcellular location">
    <subcellularLocation>
        <location evidence="1">Nucleus</location>
    </subcellularLocation>
</comment>
<evidence type="ECO:0000256" key="3">
    <source>
        <dbReference type="ARBA" id="ARBA00023125"/>
    </source>
</evidence>
<keyword evidence="3" id="KW-0238">DNA-binding</keyword>
<dbReference type="EMBL" id="JAXQNO010000012">
    <property type="protein sequence ID" value="KAK4786987.1"/>
    <property type="molecule type" value="Genomic_DNA"/>
</dbReference>
<proteinExistence type="predicted"/>
<dbReference type="GO" id="GO:0005634">
    <property type="term" value="C:nucleus"/>
    <property type="evidence" value="ECO:0007669"/>
    <property type="project" value="UniProtKB-SubCell"/>
</dbReference>
<dbReference type="Proteomes" id="UP001346149">
    <property type="component" value="Unassembled WGS sequence"/>
</dbReference>
<keyword evidence="5" id="KW-0539">Nucleus</keyword>
<feature type="region of interest" description="Disordered" evidence="6">
    <location>
        <begin position="124"/>
        <end position="171"/>
    </location>
</feature>
<dbReference type="AlphaFoldDB" id="A0AAN7LHT8"/>
<evidence type="ECO:0000256" key="5">
    <source>
        <dbReference type="ARBA" id="ARBA00023242"/>
    </source>
</evidence>
<dbReference type="PANTHER" id="PTHR31221">
    <property type="entry name" value="WRKY TRANSCRIPTION FACTOR PROTEIN 1-RELATED"/>
    <property type="match status" value="1"/>
</dbReference>
<dbReference type="PANTHER" id="PTHR31221:SF334">
    <property type="entry name" value="WRKY TRANSCRIPTION FACTOR 57-RELATED"/>
    <property type="match status" value="1"/>
</dbReference>
<sequence>MEKKDPSNNHQQHLLKADVDHHRQTAMLSGSEIHTGLTGGDDSSSFFDLPLDQRPAFMNLFDLEDYHYDCTSLSSSSSSSASLFDLVCHLPPSVRQHHHQPVPVDPLPMLAELSPVVNYPATPSSSSLSCTSNDHNRVANNNEATGDYRDQDHQGGQGGGGGRSVTEEEDMHTKLLKTIRPRPDQKKQKRQREPRFAFLTKTEGEQLDDGYRWRKYGQKAVKNSPHPRSYYRCISAGCGVKKRVERSLDDPSSVVTTYEGRHSHPIPLRPGGGYGFLPESGSTAGHGSRAGLVPPRPYQNHPQPFLFRSPSLSRCPPPASHGGQFRSSTSIGPAFQSIYHQEKRLEASLSASLASEHRLHGDILP</sequence>
<keyword evidence="9" id="KW-1185">Reference proteome</keyword>
<dbReference type="GO" id="GO:0043565">
    <property type="term" value="F:sequence-specific DNA binding"/>
    <property type="evidence" value="ECO:0007669"/>
    <property type="project" value="InterPro"/>
</dbReference>
<dbReference type="SMART" id="SM00774">
    <property type="entry name" value="WRKY"/>
    <property type="match status" value="1"/>
</dbReference>
<evidence type="ECO:0000256" key="1">
    <source>
        <dbReference type="ARBA" id="ARBA00004123"/>
    </source>
</evidence>
<evidence type="ECO:0000256" key="2">
    <source>
        <dbReference type="ARBA" id="ARBA00023015"/>
    </source>
</evidence>
<gene>
    <name evidence="8" type="ORF">SAY86_010820</name>
</gene>